<dbReference type="PANTHER" id="PTHR22993:SF9">
    <property type="entry name" value="FORMAMIDOPYRIMIDINE-DNA GLYCOSYLASE"/>
    <property type="match status" value="1"/>
</dbReference>
<dbReference type="AlphaFoldDB" id="A0A5B1CLU5"/>
<gene>
    <name evidence="23" type="primary">mutM</name>
    <name evidence="23" type="ORF">LF1_30500</name>
</gene>
<dbReference type="InterPro" id="IPR035937">
    <property type="entry name" value="FPG_N"/>
</dbReference>
<evidence type="ECO:0000256" key="12">
    <source>
        <dbReference type="ARBA" id="ARBA00022833"/>
    </source>
</evidence>
<dbReference type="SMART" id="SM00898">
    <property type="entry name" value="Fapy_DNA_glyco"/>
    <property type="match status" value="1"/>
</dbReference>
<sequence>MAFAAPRILWVVQGAISVGLRKPSVGHFFRDLARNPNRSNNHLMPELPEVETMRRGVLPIIGCRIRSAERPPCPRRPIVFTPRIDAFDRRVRDQRIADVIRRGKRVMVVLEDEQTIVMEPRMTGLVLLSDPPTTDHLRLRLNLSDGLAHQLLFWDRRGLGTVRLLKKSEIATVVDAKLGVDALSITADQLRDKLGKSRRAIKVALLDQSAVAGIGNLYAAEILFLAGIDPRTRCDQLTGPQWKRIQACTSEVLLEAIRHEGSTLSDGTYRNAINGEGSYQNYHRVYDRADSTCSRCGLAAISRIVQSQRSTFFCPVCQQKRGQHKSLANG</sequence>
<dbReference type="CDD" id="cd08966">
    <property type="entry name" value="EcFpg-like_N"/>
    <property type="match status" value="1"/>
</dbReference>
<evidence type="ECO:0000256" key="15">
    <source>
        <dbReference type="ARBA" id="ARBA00023239"/>
    </source>
</evidence>
<dbReference type="InterPro" id="IPR015886">
    <property type="entry name" value="H2TH_FPG"/>
</dbReference>
<dbReference type="EC" id="4.2.99.18" evidence="6"/>
<dbReference type="SUPFAM" id="SSF46946">
    <property type="entry name" value="S13-like H2TH domain"/>
    <property type="match status" value="1"/>
</dbReference>
<dbReference type="GO" id="GO:0003684">
    <property type="term" value="F:damaged DNA binding"/>
    <property type="evidence" value="ECO:0007669"/>
    <property type="project" value="InterPro"/>
</dbReference>
<organism evidence="23 24">
    <name type="scientific">Rubripirellula obstinata</name>
    <dbReference type="NCBI Taxonomy" id="406547"/>
    <lineage>
        <taxon>Bacteria</taxon>
        <taxon>Pseudomonadati</taxon>
        <taxon>Planctomycetota</taxon>
        <taxon>Planctomycetia</taxon>
        <taxon>Pirellulales</taxon>
        <taxon>Pirellulaceae</taxon>
        <taxon>Rubripirellula</taxon>
    </lineage>
</organism>
<dbReference type="FunFam" id="1.10.8.50:FF:000003">
    <property type="entry name" value="Formamidopyrimidine-DNA glycosylase"/>
    <property type="match status" value="1"/>
</dbReference>
<keyword evidence="9" id="KW-0227">DNA damage</keyword>
<keyword evidence="13" id="KW-0238">DNA-binding</keyword>
<dbReference type="GO" id="GO:0034039">
    <property type="term" value="F:8-oxo-7,8-dihydroguanine DNA N-glycosylase activity"/>
    <property type="evidence" value="ECO:0007669"/>
    <property type="project" value="TreeGrafter"/>
</dbReference>
<comment type="cofactor">
    <cofactor evidence="2">
        <name>Zn(2+)</name>
        <dbReference type="ChEBI" id="CHEBI:29105"/>
    </cofactor>
</comment>
<dbReference type="Gene3D" id="3.20.190.10">
    <property type="entry name" value="MutM-like, N-terminal"/>
    <property type="match status" value="1"/>
</dbReference>
<evidence type="ECO:0000256" key="16">
    <source>
        <dbReference type="ARBA" id="ARBA00023268"/>
    </source>
</evidence>
<evidence type="ECO:0000256" key="4">
    <source>
        <dbReference type="ARBA" id="ARBA00011245"/>
    </source>
</evidence>
<evidence type="ECO:0000256" key="2">
    <source>
        <dbReference type="ARBA" id="ARBA00001947"/>
    </source>
</evidence>
<evidence type="ECO:0000259" key="22">
    <source>
        <dbReference type="PROSITE" id="PS51068"/>
    </source>
</evidence>
<protein>
    <recommendedName>
        <fullName evidence="7">Formamidopyrimidine-DNA glycosylase</fullName>
        <ecNumber evidence="5">3.2.2.23</ecNumber>
        <ecNumber evidence="6">4.2.99.18</ecNumber>
    </recommendedName>
    <alternativeName>
        <fullName evidence="18">DNA-(apurinic or apyrimidinic site) lyase MutM</fullName>
    </alternativeName>
</protein>
<dbReference type="Gene3D" id="1.10.8.50">
    <property type="match status" value="1"/>
</dbReference>
<dbReference type="EMBL" id="VRLW01000001">
    <property type="protein sequence ID" value="KAA1260510.1"/>
    <property type="molecule type" value="Genomic_DNA"/>
</dbReference>
<dbReference type="Pfam" id="PF06827">
    <property type="entry name" value="zf-FPG_IleRS"/>
    <property type="match status" value="1"/>
</dbReference>
<dbReference type="SUPFAM" id="SSF57716">
    <property type="entry name" value="Glucocorticoid receptor-like (DNA-binding domain)"/>
    <property type="match status" value="1"/>
</dbReference>
<comment type="subunit">
    <text evidence="4">Monomer.</text>
</comment>
<name>A0A5B1CLU5_9BACT</name>
<evidence type="ECO:0000256" key="8">
    <source>
        <dbReference type="ARBA" id="ARBA00022723"/>
    </source>
</evidence>
<keyword evidence="12" id="KW-0862">Zinc</keyword>
<dbReference type="Proteomes" id="UP000322699">
    <property type="component" value="Unassembled WGS sequence"/>
</dbReference>
<keyword evidence="16" id="KW-0511">Multifunctional enzyme</keyword>
<comment type="similarity">
    <text evidence="3">Belongs to the FPG family.</text>
</comment>
<evidence type="ECO:0000256" key="1">
    <source>
        <dbReference type="ARBA" id="ARBA00001668"/>
    </source>
</evidence>
<evidence type="ECO:0000256" key="5">
    <source>
        <dbReference type="ARBA" id="ARBA00012024"/>
    </source>
</evidence>
<evidence type="ECO:0000256" key="17">
    <source>
        <dbReference type="ARBA" id="ARBA00023295"/>
    </source>
</evidence>
<dbReference type="SUPFAM" id="SSF81624">
    <property type="entry name" value="N-terminal domain of MutM-like DNA repair proteins"/>
    <property type="match status" value="1"/>
</dbReference>
<reference evidence="23 24" key="1">
    <citation type="submission" date="2019-08" db="EMBL/GenBank/DDBJ databases">
        <title>Deep-cultivation of Planctomycetes and their phenomic and genomic characterization uncovers novel biology.</title>
        <authorList>
            <person name="Wiegand S."/>
            <person name="Jogler M."/>
            <person name="Boedeker C."/>
            <person name="Pinto D."/>
            <person name="Vollmers J."/>
            <person name="Rivas-Marin E."/>
            <person name="Kohn T."/>
            <person name="Peeters S.H."/>
            <person name="Heuer A."/>
            <person name="Rast P."/>
            <person name="Oberbeckmann S."/>
            <person name="Bunk B."/>
            <person name="Jeske O."/>
            <person name="Meyerdierks A."/>
            <person name="Storesund J.E."/>
            <person name="Kallscheuer N."/>
            <person name="Luecker S."/>
            <person name="Lage O.M."/>
            <person name="Pohl T."/>
            <person name="Merkel B.J."/>
            <person name="Hornburger P."/>
            <person name="Mueller R.-W."/>
            <person name="Bruemmer F."/>
            <person name="Labrenz M."/>
            <person name="Spormann A.M."/>
            <person name="Op Den Camp H."/>
            <person name="Overmann J."/>
            <person name="Amann R."/>
            <person name="Jetten M.S.M."/>
            <person name="Mascher T."/>
            <person name="Medema M.H."/>
            <person name="Devos D.P."/>
            <person name="Kaster A.-K."/>
            <person name="Ovreas L."/>
            <person name="Rohde M."/>
            <person name="Galperin M.Y."/>
            <person name="Jogler C."/>
        </authorList>
    </citation>
    <scope>NUCLEOTIDE SEQUENCE [LARGE SCALE GENOMIC DNA]</scope>
    <source>
        <strain evidence="23 24">LF1</strain>
    </source>
</reference>
<feature type="domain" description="FPG-type" evidence="21">
    <location>
        <begin position="284"/>
        <end position="319"/>
    </location>
</feature>
<dbReference type="GO" id="GO:0006284">
    <property type="term" value="P:base-excision repair"/>
    <property type="evidence" value="ECO:0007669"/>
    <property type="project" value="InterPro"/>
</dbReference>
<comment type="catalytic activity">
    <reaction evidence="19">
        <text>2'-deoxyribonucleotide-(2'-deoxyribose 5'-phosphate)-2'-deoxyribonucleotide-DNA = a 3'-end 2'-deoxyribonucleotide-(2,3-dehydro-2,3-deoxyribose 5'-phosphate)-DNA + a 5'-end 5'-phospho-2'-deoxyribonucleoside-DNA + H(+)</text>
        <dbReference type="Rhea" id="RHEA:66592"/>
        <dbReference type="Rhea" id="RHEA-COMP:13180"/>
        <dbReference type="Rhea" id="RHEA-COMP:16897"/>
        <dbReference type="Rhea" id="RHEA-COMP:17067"/>
        <dbReference type="ChEBI" id="CHEBI:15378"/>
        <dbReference type="ChEBI" id="CHEBI:136412"/>
        <dbReference type="ChEBI" id="CHEBI:157695"/>
        <dbReference type="ChEBI" id="CHEBI:167181"/>
        <dbReference type="EC" id="4.2.99.18"/>
    </reaction>
</comment>
<accession>A0A5B1CLU5</accession>
<evidence type="ECO:0000256" key="11">
    <source>
        <dbReference type="ARBA" id="ARBA00022801"/>
    </source>
</evidence>
<keyword evidence="11 23" id="KW-0378">Hydrolase</keyword>
<dbReference type="GO" id="GO:0140078">
    <property type="term" value="F:class I DNA-(apurinic or apyrimidinic site) endonuclease activity"/>
    <property type="evidence" value="ECO:0007669"/>
    <property type="project" value="UniProtKB-EC"/>
</dbReference>
<evidence type="ECO:0000313" key="24">
    <source>
        <dbReference type="Proteomes" id="UP000322699"/>
    </source>
</evidence>
<dbReference type="PROSITE" id="PS51066">
    <property type="entry name" value="ZF_FPG_2"/>
    <property type="match status" value="1"/>
</dbReference>
<evidence type="ECO:0000256" key="18">
    <source>
        <dbReference type="ARBA" id="ARBA00030638"/>
    </source>
</evidence>
<keyword evidence="10 20" id="KW-0863">Zinc-finger</keyword>
<evidence type="ECO:0000259" key="21">
    <source>
        <dbReference type="PROSITE" id="PS51066"/>
    </source>
</evidence>
<evidence type="ECO:0000256" key="3">
    <source>
        <dbReference type="ARBA" id="ARBA00009409"/>
    </source>
</evidence>
<evidence type="ECO:0000256" key="13">
    <source>
        <dbReference type="ARBA" id="ARBA00023125"/>
    </source>
</evidence>
<evidence type="ECO:0000313" key="23">
    <source>
        <dbReference type="EMBL" id="KAA1260510.1"/>
    </source>
</evidence>
<dbReference type="InterPro" id="IPR010979">
    <property type="entry name" value="Ribosomal_uS13-like_H2TH"/>
</dbReference>
<dbReference type="InterPro" id="IPR012319">
    <property type="entry name" value="FPG_cat"/>
</dbReference>
<dbReference type="PANTHER" id="PTHR22993">
    <property type="entry name" value="FORMAMIDOPYRIMIDINE-DNA GLYCOSYLASE"/>
    <property type="match status" value="1"/>
</dbReference>
<dbReference type="SMART" id="SM01232">
    <property type="entry name" value="H2TH"/>
    <property type="match status" value="1"/>
</dbReference>
<keyword evidence="15" id="KW-0456">Lyase</keyword>
<feature type="domain" description="Formamidopyrimidine-DNA glycosylase catalytic" evidence="22">
    <location>
        <begin position="45"/>
        <end position="160"/>
    </location>
</feature>
<keyword evidence="17 23" id="KW-0326">Glycosidase</keyword>
<proteinExistence type="inferred from homology"/>
<dbReference type="InterPro" id="IPR010663">
    <property type="entry name" value="Znf_FPG/IleRS"/>
</dbReference>
<evidence type="ECO:0000256" key="20">
    <source>
        <dbReference type="PROSITE-ProRule" id="PRU00391"/>
    </source>
</evidence>
<evidence type="ECO:0000256" key="19">
    <source>
        <dbReference type="ARBA" id="ARBA00044632"/>
    </source>
</evidence>
<evidence type="ECO:0000256" key="7">
    <source>
        <dbReference type="ARBA" id="ARBA00016240"/>
    </source>
</evidence>
<keyword evidence="14" id="KW-0234">DNA repair</keyword>
<evidence type="ECO:0000256" key="9">
    <source>
        <dbReference type="ARBA" id="ARBA00022763"/>
    </source>
</evidence>
<dbReference type="Pfam" id="PF06831">
    <property type="entry name" value="H2TH"/>
    <property type="match status" value="1"/>
</dbReference>
<keyword evidence="24" id="KW-1185">Reference proteome</keyword>
<evidence type="ECO:0000256" key="10">
    <source>
        <dbReference type="ARBA" id="ARBA00022771"/>
    </source>
</evidence>
<dbReference type="InterPro" id="IPR020629">
    <property type="entry name" value="FPG_Glyclase"/>
</dbReference>
<comment type="catalytic activity">
    <reaction evidence="1">
        <text>Hydrolysis of DNA containing ring-opened 7-methylguanine residues, releasing 2,6-diamino-4-hydroxy-5-(N-methyl)formamidopyrimidine.</text>
        <dbReference type="EC" id="3.2.2.23"/>
    </reaction>
</comment>
<dbReference type="NCBIfam" id="NF002211">
    <property type="entry name" value="PRK01103.1"/>
    <property type="match status" value="1"/>
</dbReference>
<dbReference type="InterPro" id="IPR000214">
    <property type="entry name" value="Znf_DNA_glyclase/AP_lyase"/>
</dbReference>
<evidence type="ECO:0000256" key="6">
    <source>
        <dbReference type="ARBA" id="ARBA00012720"/>
    </source>
</evidence>
<dbReference type="PROSITE" id="PS51068">
    <property type="entry name" value="FPG_CAT"/>
    <property type="match status" value="1"/>
</dbReference>
<evidence type="ECO:0000256" key="14">
    <source>
        <dbReference type="ARBA" id="ARBA00023204"/>
    </source>
</evidence>
<dbReference type="NCBIfam" id="TIGR00577">
    <property type="entry name" value="fpg"/>
    <property type="match status" value="1"/>
</dbReference>
<dbReference type="GO" id="GO:0008270">
    <property type="term" value="F:zinc ion binding"/>
    <property type="evidence" value="ECO:0007669"/>
    <property type="project" value="UniProtKB-KW"/>
</dbReference>
<comment type="caution">
    <text evidence="23">The sequence shown here is derived from an EMBL/GenBank/DDBJ whole genome shotgun (WGS) entry which is preliminary data.</text>
</comment>
<keyword evidence="8" id="KW-0479">Metal-binding</keyword>
<dbReference type="EC" id="3.2.2.23" evidence="5"/>
<dbReference type="Pfam" id="PF01149">
    <property type="entry name" value="Fapy_DNA_glyco"/>
    <property type="match status" value="1"/>
</dbReference>